<comment type="function">
    <text evidence="4">Exhibits S-adenosyl-L-methionine-dependent methyltransferase activity.</text>
</comment>
<protein>
    <recommendedName>
        <fullName evidence="4">S-adenosyl-L-methionine-dependent methyltransferase</fullName>
        <ecNumber evidence="4">2.1.1.-</ecNumber>
    </recommendedName>
</protein>
<sequence>MQPVSYTAQWTAAIRALETERAEDALFSDPLARALSEPDGFRLIERYRGAGVQDFVVIRTRFFDDQAAAALAQAPDLRQVAMIAAGMDTRPFRLDWPADARVYEVDHAPLLDEKARRLSTLGATARVARAPVPADLAVDWVEPLKSAGFDPQAPTLWLVEGLLFFLTDDQARHVLSTCRSLSAPGSRLVVDMTSAALLRSPFTRAFLATLEADGNPWRFGTDEPEAFLETTGWTPLVVKEPGAPGAGEGRWPYTPQPREVTGAARSWLVVAEPGAGGAT</sequence>
<dbReference type="InterPro" id="IPR007213">
    <property type="entry name" value="Ppm1/Ppm2/Tcmp"/>
</dbReference>
<evidence type="ECO:0000256" key="3">
    <source>
        <dbReference type="ARBA" id="ARBA00022679"/>
    </source>
</evidence>
<dbReference type="InterPro" id="IPR011610">
    <property type="entry name" value="SAM_mthyl_Trfase_ML2640-like"/>
</dbReference>
<reference evidence="5 6" key="1">
    <citation type="journal article" date="2014" name="Int. J. Syst. Evol. Microbiol.">
        <title>Complete genome sequence of Corynebacterium casei LMG S-19264T (=DSM 44701T), isolated from a smear-ripened cheese.</title>
        <authorList>
            <consortium name="US DOE Joint Genome Institute (JGI-PGF)"/>
            <person name="Walter F."/>
            <person name="Albersmeier A."/>
            <person name="Kalinowski J."/>
            <person name="Ruckert C."/>
        </authorList>
    </citation>
    <scope>NUCLEOTIDE SEQUENCE [LARGE SCALE GENOMIC DNA]</scope>
    <source>
        <strain evidence="5 6">CGMCC 1.9161</strain>
    </source>
</reference>
<comment type="similarity">
    <text evidence="1 4">Belongs to the UPF0677 family.</text>
</comment>
<proteinExistence type="inferred from homology"/>
<dbReference type="PANTHER" id="PTHR43619">
    <property type="entry name" value="S-ADENOSYL-L-METHIONINE-DEPENDENT METHYLTRANSFERASE YKTD-RELATED"/>
    <property type="match status" value="1"/>
</dbReference>
<accession>A0A917V267</accession>
<dbReference type="GO" id="GO:0008168">
    <property type="term" value="F:methyltransferase activity"/>
    <property type="evidence" value="ECO:0007669"/>
    <property type="project" value="UniProtKB-UniRule"/>
</dbReference>
<gene>
    <name evidence="5" type="ORF">GCM10011322_10220</name>
</gene>
<dbReference type="NCBIfam" id="TIGR00027">
    <property type="entry name" value="mthyl_TIGR00027"/>
    <property type="match status" value="1"/>
</dbReference>
<keyword evidence="4" id="KW-0949">S-adenosyl-L-methionine</keyword>
<keyword evidence="3" id="KW-0808">Transferase</keyword>
<evidence type="ECO:0000256" key="2">
    <source>
        <dbReference type="ARBA" id="ARBA00022603"/>
    </source>
</evidence>
<dbReference type="RefSeq" id="WP_188910308.1">
    <property type="nucleotide sequence ID" value="NZ_BMMF01000003.1"/>
</dbReference>
<keyword evidence="6" id="KW-1185">Reference proteome</keyword>
<evidence type="ECO:0000313" key="5">
    <source>
        <dbReference type="EMBL" id="GGK25633.1"/>
    </source>
</evidence>
<evidence type="ECO:0000256" key="1">
    <source>
        <dbReference type="ARBA" id="ARBA00008138"/>
    </source>
</evidence>
<dbReference type="GO" id="GO:0032259">
    <property type="term" value="P:methylation"/>
    <property type="evidence" value="ECO:0007669"/>
    <property type="project" value="UniProtKB-KW"/>
</dbReference>
<dbReference type="Pfam" id="PF04072">
    <property type="entry name" value="LCM"/>
    <property type="match status" value="1"/>
</dbReference>
<organism evidence="5 6">
    <name type="scientific">Salinarimonas ramus</name>
    <dbReference type="NCBI Taxonomy" id="690164"/>
    <lineage>
        <taxon>Bacteria</taxon>
        <taxon>Pseudomonadati</taxon>
        <taxon>Pseudomonadota</taxon>
        <taxon>Alphaproteobacteria</taxon>
        <taxon>Hyphomicrobiales</taxon>
        <taxon>Salinarimonadaceae</taxon>
        <taxon>Salinarimonas</taxon>
    </lineage>
</organism>
<dbReference type="InterPro" id="IPR029063">
    <property type="entry name" value="SAM-dependent_MTases_sf"/>
</dbReference>
<dbReference type="Proteomes" id="UP000600449">
    <property type="component" value="Unassembled WGS sequence"/>
</dbReference>
<name>A0A917V267_9HYPH</name>
<dbReference type="EC" id="2.1.1.-" evidence="4"/>
<comment type="caution">
    <text evidence="5">The sequence shown here is derived from an EMBL/GenBank/DDBJ whole genome shotgun (WGS) entry which is preliminary data.</text>
</comment>
<dbReference type="AlphaFoldDB" id="A0A917V267"/>
<keyword evidence="2 4" id="KW-0489">Methyltransferase</keyword>
<dbReference type="EMBL" id="BMMF01000003">
    <property type="protein sequence ID" value="GGK25633.1"/>
    <property type="molecule type" value="Genomic_DNA"/>
</dbReference>
<evidence type="ECO:0000256" key="4">
    <source>
        <dbReference type="RuleBase" id="RU362030"/>
    </source>
</evidence>
<evidence type="ECO:0000313" key="6">
    <source>
        <dbReference type="Proteomes" id="UP000600449"/>
    </source>
</evidence>
<dbReference type="SUPFAM" id="SSF53335">
    <property type="entry name" value="S-adenosyl-L-methionine-dependent methyltransferases"/>
    <property type="match status" value="1"/>
</dbReference>
<dbReference type="Gene3D" id="3.40.50.150">
    <property type="entry name" value="Vaccinia Virus protein VP39"/>
    <property type="match status" value="1"/>
</dbReference>
<dbReference type="PANTHER" id="PTHR43619:SF2">
    <property type="entry name" value="S-ADENOSYL-L-METHIONINE-DEPENDENT METHYLTRANSFERASES SUPERFAMILY PROTEIN"/>
    <property type="match status" value="1"/>
</dbReference>